<evidence type="ECO:0000313" key="13">
    <source>
        <dbReference type="Proteomes" id="UP001269375"/>
    </source>
</evidence>
<dbReference type="NCBIfam" id="NF008700">
    <property type="entry name" value="PRK11713.5-4"/>
    <property type="match status" value="1"/>
</dbReference>
<comment type="catalytic activity">
    <reaction evidence="9 10">
        <text>uridine(1498) in 16S rRNA + S-adenosyl-L-methionine = N(3)-methyluridine(1498) in 16S rRNA + S-adenosyl-L-homocysteine + H(+)</text>
        <dbReference type="Rhea" id="RHEA:42920"/>
        <dbReference type="Rhea" id="RHEA-COMP:10283"/>
        <dbReference type="Rhea" id="RHEA-COMP:10284"/>
        <dbReference type="ChEBI" id="CHEBI:15378"/>
        <dbReference type="ChEBI" id="CHEBI:57856"/>
        <dbReference type="ChEBI" id="CHEBI:59789"/>
        <dbReference type="ChEBI" id="CHEBI:65315"/>
        <dbReference type="ChEBI" id="CHEBI:74502"/>
        <dbReference type="EC" id="2.1.1.193"/>
    </reaction>
</comment>
<evidence type="ECO:0000256" key="8">
    <source>
        <dbReference type="ARBA" id="ARBA00025699"/>
    </source>
</evidence>
<keyword evidence="6 10" id="KW-0808">Transferase</keyword>
<evidence type="ECO:0000259" key="11">
    <source>
        <dbReference type="Pfam" id="PF04452"/>
    </source>
</evidence>
<dbReference type="PANTHER" id="PTHR30027:SF3">
    <property type="entry name" value="16S RRNA (URACIL(1498)-N(3))-METHYLTRANSFERASE"/>
    <property type="match status" value="1"/>
</dbReference>
<dbReference type="InterPro" id="IPR029028">
    <property type="entry name" value="Alpha/beta_knot_MTases"/>
</dbReference>
<name>A0ABU1GVL6_9GAMM</name>
<gene>
    <name evidence="12" type="ORF">QC825_04790</name>
</gene>
<reference evidence="12 13" key="1">
    <citation type="submission" date="2023-04" db="EMBL/GenBank/DDBJ databases">
        <title>A long-awaited taxogenomic arrangement of the family Halomonadaceae.</title>
        <authorList>
            <person name="De La Haba R."/>
            <person name="Chuvochina M."/>
            <person name="Wittouck S."/>
            <person name="Arahal D.R."/>
            <person name="Sanchez-Porro C."/>
            <person name="Hugenholtz P."/>
            <person name="Ventosa A."/>
        </authorList>
    </citation>
    <scope>NUCLEOTIDE SEQUENCE [LARGE SCALE GENOMIC DNA]</scope>
    <source>
        <strain evidence="12 13">DSM 22428</strain>
    </source>
</reference>
<dbReference type="CDD" id="cd18084">
    <property type="entry name" value="RsmE-like"/>
    <property type="match status" value="1"/>
</dbReference>
<evidence type="ECO:0000256" key="2">
    <source>
        <dbReference type="ARBA" id="ARBA00005528"/>
    </source>
</evidence>
<comment type="similarity">
    <text evidence="2 10">Belongs to the RNA methyltransferase RsmE family.</text>
</comment>
<evidence type="ECO:0000256" key="5">
    <source>
        <dbReference type="ARBA" id="ARBA00022603"/>
    </source>
</evidence>
<dbReference type="SUPFAM" id="SSF75217">
    <property type="entry name" value="alpha/beta knot"/>
    <property type="match status" value="1"/>
</dbReference>
<comment type="caution">
    <text evidence="12">The sequence shown here is derived from an EMBL/GenBank/DDBJ whole genome shotgun (WGS) entry which is preliminary data.</text>
</comment>
<dbReference type="EMBL" id="JARWAO010000002">
    <property type="protein sequence ID" value="MDR5895393.1"/>
    <property type="molecule type" value="Genomic_DNA"/>
</dbReference>
<protein>
    <recommendedName>
        <fullName evidence="10">Ribosomal RNA small subunit methyltransferase E</fullName>
        <ecNumber evidence="10">2.1.1.193</ecNumber>
    </recommendedName>
</protein>
<keyword evidence="13" id="KW-1185">Reference proteome</keyword>
<evidence type="ECO:0000313" key="12">
    <source>
        <dbReference type="EMBL" id="MDR5895393.1"/>
    </source>
</evidence>
<dbReference type="PANTHER" id="PTHR30027">
    <property type="entry name" value="RIBOSOMAL RNA SMALL SUBUNIT METHYLTRANSFERASE E"/>
    <property type="match status" value="1"/>
</dbReference>
<keyword evidence="4 10" id="KW-0698">rRNA processing</keyword>
<organism evidence="12 13">
    <name type="scientific">Larsenimonas suaedae</name>
    <dbReference type="NCBI Taxonomy" id="1851019"/>
    <lineage>
        <taxon>Bacteria</taxon>
        <taxon>Pseudomonadati</taxon>
        <taxon>Pseudomonadota</taxon>
        <taxon>Gammaproteobacteria</taxon>
        <taxon>Oceanospirillales</taxon>
        <taxon>Halomonadaceae</taxon>
        <taxon>Larsenimonas</taxon>
    </lineage>
</organism>
<dbReference type="InterPro" id="IPR029026">
    <property type="entry name" value="tRNA_m1G_MTases_N"/>
</dbReference>
<evidence type="ECO:0000256" key="6">
    <source>
        <dbReference type="ARBA" id="ARBA00022679"/>
    </source>
</evidence>
<comment type="subcellular location">
    <subcellularLocation>
        <location evidence="1 10">Cytoplasm</location>
    </subcellularLocation>
</comment>
<keyword evidence="3 10" id="KW-0963">Cytoplasm</keyword>
<evidence type="ECO:0000256" key="10">
    <source>
        <dbReference type="PIRNR" id="PIRNR015601"/>
    </source>
</evidence>
<keyword evidence="7 10" id="KW-0949">S-adenosyl-L-methionine</keyword>
<evidence type="ECO:0000256" key="9">
    <source>
        <dbReference type="ARBA" id="ARBA00047944"/>
    </source>
</evidence>
<dbReference type="InterPro" id="IPR006700">
    <property type="entry name" value="RsmE"/>
</dbReference>
<dbReference type="GO" id="GO:0008168">
    <property type="term" value="F:methyltransferase activity"/>
    <property type="evidence" value="ECO:0007669"/>
    <property type="project" value="UniProtKB-KW"/>
</dbReference>
<dbReference type="Pfam" id="PF04452">
    <property type="entry name" value="Methyltrans_RNA"/>
    <property type="match status" value="1"/>
</dbReference>
<dbReference type="InterPro" id="IPR046886">
    <property type="entry name" value="RsmE_MTase_dom"/>
</dbReference>
<evidence type="ECO:0000256" key="3">
    <source>
        <dbReference type="ARBA" id="ARBA00022490"/>
    </source>
</evidence>
<dbReference type="EC" id="2.1.1.193" evidence="10"/>
<dbReference type="Gene3D" id="3.40.1280.10">
    <property type="match status" value="1"/>
</dbReference>
<evidence type="ECO:0000256" key="4">
    <source>
        <dbReference type="ARBA" id="ARBA00022552"/>
    </source>
</evidence>
<evidence type="ECO:0000256" key="7">
    <source>
        <dbReference type="ARBA" id="ARBA00022691"/>
    </source>
</evidence>
<proteinExistence type="inferred from homology"/>
<dbReference type="NCBIfam" id="TIGR00046">
    <property type="entry name" value="RsmE family RNA methyltransferase"/>
    <property type="match status" value="1"/>
</dbReference>
<comment type="function">
    <text evidence="8 10">Specifically methylates the N3 position of the uracil ring of uridine 1498 (m3U1498) in 16S rRNA. Acts on the fully assembled 30S ribosomal subunit.</text>
</comment>
<dbReference type="Proteomes" id="UP001269375">
    <property type="component" value="Unassembled WGS sequence"/>
</dbReference>
<dbReference type="RefSeq" id="WP_251591118.1">
    <property type="nucleotide sequence ID" value="NZ_JAMLJI010000001.1"/>
</dbReference>
<keyword evidence="5 10" id="KW-0489">Methyltransferase</keyword>
<feature type="domain" description="Ribosomal RNA small subunit methyltransferase E methyltransferase" evidence="11">
    <location>
        <begin position="74"/>
        <end position="238"/>
    </location>
</feature>
<dbReference type="PIRSF" id="PIRSF015601">
    <property type="entry name" value="MTase_slr0722"/>
    <property type="match status" value="1"/>
</dbReference>
<evidence type="ECO:0000256" key="1">
    <source>
        <dbReference type="ARBA" id="ARBA00004496"/>
    </source>
</evidence>
<sequence length="239" mass="26227">MNLVLLPASSQIGAQLTVTDPRRLKHLKEVHKAAPGHSLSVGLENGPMGRARLDALDDESAIFTIEHLDTPIPAPLPVHVVLALPRPRMLARSLENMAALGVKQITLLHTRRVEKSYWQSPELAPDKLTHHLILGLEQCKDTRLPTVTLEKRFKPFVEDRLPGLLESAQGLFAHPGETYACPHGRALDAPPVVLAIGPEGGFIDYEVEAFRAADMQGIHLGSRILRVETAVVSLLSRLF</sequence>
<accession>A0ABU1GVL6</accession>
<dbReference type="GO" id="GO:0032259">
    <property type="term" value="P:methylation"/>
    <property type="evidence" value="ECO:0007669"/>
    <property type="project" value="UniProtKB-KW"/>
</dbReference>